<evidence type="ECO:0008006" key="3">
    <source>
        <dbReference type="Google" id="ProtNLM"/>
    </source>
</evidence>
<dbReference type="RefSeq" id="WP_071379260.1">
    <property type="nucleotide sequence ID" value="NZ_MLYO01000011.1"/>
</dbReference>
<protein>
    <recommendedName>
        <fullName evidence="3">DUF559 domain-containing protein</fullName>
    </recommendedName>
</protein>
<reference evidence="1 2" key="1">
    <citation type="submission" date="2016-10" db="EMBL/GenBank/DDBJ databases">
        <title>Genome sequence of Streptomyces sp. MUSC 1.</title>
        <authorList>
            <person name="Lee L.-H."/>
            <person name="Ser H.-L."/>
            <person name="Law J.W.-F."/>
        </authorList>
    </citation>
    <scope>NUCLEOTIDE SEQUENCE [LARGE SCALE GENOMIC DNA]</scope>
    <source>
        <strain evidence="1 2">MUSC 1</strain>
    </source>
</reference>
<accession>A0A1S2QM63</accession>
<gene>
    <name evidence="1" type="ORF">BIV23_03585</name>
</gene>
<evidence type="ECO:0000313" key="1">
    <source>
        <dbReference type="EMBL" id="OIK07184.1"/>
    </source>
</evidence>
<keyword evidence="2" id="KW-1185">Reference proteome</keyword>
<dbReference type="EMBL" id="MLYO01000011">
    <property type="protein sequence ID" value="OIK07184.1"/>
    <property type="molecule type" value="Genomic_DNA"/>
</dbReference>
<organism evidence="1 2">
    <name type="scientific">Streptomyces monashensis</name>
    <dbReference type="NCBI Taxonomy" id="1678012"/>
    <lineage>
        <taxon>Bacteria</taxon>
        <taxon>Bacillati</taxon>
        <taxon>Actinomycetota</taxon>
        <taxon>Actinomycetes</taxon>
        <taxon>Kitasatosporales</taxon>
        <taxon>Streptomycetaceae</taxon>
        <taxon>Streptomyces</taxon>
    </lineage>
</organism>
<name>A0A1S2QM63_9ACTN</name>
<proteinExistence type="predicted"/>
<dbReference type="Proteomes" id="UP000179642">
    <property type="component" value="Unassembled WGS sequence"/>
</dbReference>
<evidence type="ECO:0000313" key="2">
    <source>
        <dbReference type="Proteomes" id="UP000179642"/>
    </source>
</evidence>
<comment type="caution">
    <text evidence="1">The sequence shown here is derived from an EMBL/GenBank/DDBJ whole genome shotgun (WGS) entry which is preliminary data.</text>
</comment>
<sequence length="316" mass="35669">MERRDLRALADRGVLLTSRAVEAGWPRRSLTRALRAEGWTQLRHGAWAEPGQSPDLLTRLRAVLFREPRLIVSHGSAATLWRIELLGDSRGSRKAPLEFTDPQLTLRRLSSDVHVHRLQLDPADVVERQGLRLTNPTRTVTDLLRRGPRDEAVVAVDSALTYRRVGHVRRAPLTRWDDIVAALESAGQAQGSARARRRLPLCDPRSGSPAETVARLRMYDAALHPESQAELRTPDGRRRTVDFLFRAPGLGVEIEGYAYHGTRDAHRQDIARFNQLLRCPEIRSLLRFSAEDVFHRPAYMVEEIRSTLADLTGASK</sequence>
<dbReference type="AlphaFoldDB" id="A0A1S2QM63"/>